<dbReference type="RefSeq" id="WP_048579961.1">
    <property type="nucleotide sequence ID" value="NZ_LFNT01000004.1"/>
</dbReference>
<protein>
    <recommendedName>
        <fullName evidence="3">BioF2-like acetyltransferase domain-containing protein</fullName>
    </recommendedName>
</protein>
<evidence type="ECO:0000313" key="2">
    <source>
        <dbReference type="Proteomes" id="UP000037432"/>
    </source>
</evidence>
<evidence type="ECO:0000313" key="1">
    <source>
        <dbReference type="EMBL" id="KMS76210.1"/>
    </source>
</evidence>
<dbReference type="EMBL" id="LFNT01000004">
    <property type="protein sequence ID" value="KMS76210.1"/>
    <property type="molecule type" value="Genomic_DNA"/>
</dbReference>
<dbReference type="PATRIC" id="fig|1938.3.peg.1591"/>
<reference evidence="1 2" key="1">
    <citation type="submission" date="2015-06" db="EMBL/GenBank/DDBJ databases">
        <authorList>
            <person name="Ju K.-S."/>
            <person name="Doroghazi J.R."/>
            <person name="Metcalf W.W."/>
        </authorList>
    </citation>
    <scope>NUCLEOTIDE SEQUENCE [LARGE SCALE GENOMIC DNA]</scope>
    <source>
        <strain evidence="1 2">NRRL 3414</strain>
    </source>
</reference>
<sequence length="350" mass="39363">MAIGFTSAIADFDQKQFDALDTTAGAASSYSRLRQHEQDARWVSRYLGWFDGDEVRAAVPVYRYRMRSWPDPSYDPHSWGLPDGIADECSPRTSLMVGGCVDRRTGFHVDAEARTPRELHRLLVEIAKHAADEDLCLTFPYMYADAKSALDAATDDRIVWAELGREAHLFGLSDPDWESSLSSRIRYRLRQDQRKIAAVPMTVGEESWDEVDAWASELIAHHNSGKGTHEHPEFVSFRYSGWQDNPDIGLLAFTAQSAGLRGVETILLWENELEVYEVGISGEESDERFALYLNLLFHLPIQYARARGIDHIRLGSKAETPKALRGAAFETLYGGVLSRAETKRLAYSGS</sequence>
<dbReference type="OrthoDB" id="3521359at2"/>
<dbReference type="Proteomes" id="UP000037432">
    <property type="component" value="Unassembled WGS sequence"/>
</dbReference>
<comment type="caution">
    <text evidence="1">The sequence shown here is derived from an EMBL/GenBank/DDBJ whole genome shotgun (WGS) entry which is preliminary data.</text>
</comment>
<evidence type="ECO:0008006" key="3">
    <source>
        <dbReference type="Google" id="ProtNLM"/>
    </source>
</evidence>
<proteinExistence type="predicted"/>
<name>A0A0J8CE36_STRVR</name>
<dbReference type="AlphaFoldDB" id="A0A0J8CE36"/>
<organism evidence="1 2">
    <name type="scientific">Streptomyces viridochromogenes</name>
    <dbReference type="NCBI Taxonomy" id="1938"/>
    <lineage>
        <taxon>Bacteria</taxon>
        <taxon>Bacillati</taxon>
        <taxon>Actinomycetota</taxon>
        <taxon>Actinomycetes</taxon>
        <taxon>Kitasatosporales</taxon>
        <taxon>Streptomycetaceae</taxon>
        <taxon>Streptomyces</taxon>
    </lineage>
</organism>
<gene>
    <name evidence="1" type="ORF">ACM01_05725</name>
</gene>
<accession>A0A0J8CE36</accession>